<sequence>MKKTYLLKGLVHTFIFLFINNLSAQVTNNSQKLLPQMIPPSPNAYNLGNYGNVPVGMLTGSPSLNIPLYSYKTTNLEVPIALFYGNNGVKVDEISSNVGQGWNLSFGGVISRIIRDEPDEKRQTDFVPPNDNFTPAQKESYFKFIAENDIIDSESDLYSFNFGSYSGKFIYDHDNSLVMMPAQNVKVEKLADAESYTFVITTPDGVKYFFGNKETTFMPKEPGGRPFPIIATSAWYITKIVHPKGDEVYFNYAPKRDSYITSKSQTLTMQSPYVQLDCTGSLLTYSPTFSPIFDHRIDISGQVITSITSNNSVNGEINFNYLENNSADVTSGNKKISEIVIKKNTIDAIEKVKFTYSTTPNNRVFLDKIQYNDPGKNYQFEYLDKNSFPARLSFSQDHWGYYNGKNNTKLIPNKTGLEFDNIEYGGADKNPNPDFAKIGMLNKVIYPTKGSTVFEYEPNDYFGTKTIIPERTTVGAPIDNSGASTKEIVVTSLSDQDIKINAAVAFNMYECPDGDAGKTRATVRARNTATGSYEDFRNRLSNGDLFNLGNSIQLSPGQPQEFILLAKPNQTYVISITLGNFSLLMPQRSCTTATLNVNYMASAPYDIQTNIVTGGMRVKSTKDYFDNGSVPIYKRYLYAAKSDLTKSSGNPGKMPLYVDRTLDNTSCMIPTSHGPVETFYLRKFVNISSGSIASLFDNGSSNVNYQYVTVSNGNDTFINGGEEHKFKIYQNNFNQIWGTLPIAGSSTDYGLLVNGLPETVTYFSATNKIVSTTTNQYDNLLLKESKSYNTRKYYDIFGTINETGIPNVSVTEYKNSSYWNYLKSKEEIQYDVNGLNPLSTVTNYLYKNPNHFQLSEQNTNSSNQEAIATKYYYPLDSEIANEPYVSELIAKNMINVPLKTETFRNSSKLSEQKTVYTKTAGNLLVPGFVYEAKFPNSNAGLNQLEKKVSYNNYDGKGNITQYTIENGAPVSIIWGYNKTQPIAKIENATNTQIATALAVSDLNTVNESNLTAINNLRSVLPATMITTYTYIPLVGISTITDPKGDKITYTYDSFGRLQFVKDKNDKVLSQNQYNYKQ</sequence>
<feature type="chain" id="PRO_5010167476" description="YD repeat-containing protein" evidence="1">
    <location>
        <begin position="25"/>
        <end position="1077"/>
    </location>
</feature>
<evidence type="ECO:0000313" key="2">
    <source>
        <dbReference type="EMBL" id="OHT44972.1"/>
    </source>
</evidence>
<accession>A0A1S1J2W2</accession>
<evidence type="ECO:0008006" key="6">
    <source>
        <dbReference type="Google" id="ProtNLM"/>
    </source>
</evidence>
<dbReference type="Proteomes" id="UP000180252">
    <property type="component" value="Unassembled WGS sequence"/>
</dbReference>
<dbReference type="Gene3D" id="2.180.10.10">
    <property type="entry name" value="RHS repeat-associated core"/>
    <property type="match status" value="1"/>
</dbReference>
<dbReference type="EMBL" id="MUHG01000028">
    <property type="protein sequence ID" value="OXB16677.1"/>
    <property type="molecule type" value="Genomic_DNA"/>
</dbReference>
<dbReference type="OrthoDB" id="9814627at2"/>
<comment type="caution">
    <text evidence="2">The sequence shown here is derived from an EMBL/GenBank/DDBJ whole genome shotgun (WGS) entry which is preliminary data.</text>
</comment>
<gene>
    <name evidence="3" type="ORF">B0A71_19640</name>
    <name evidence="2" type="ORF">BHE19_09660</name>
</gene>
<protein>
    <recommendedName>
        <fullName evidence="6">YD repeat-containing protein</fullName>
    </recommendedName>
</protein>
<dbReference type="STRING" id="1278819.BHE19_09660"/>
<evidence type="ECO:0000256" key="1">
    <source>
        <dbReference type="SAM" id="SignalP"/>
    </source>
</evidence>
<keyword evidence="5" id="KW-1185">Reference proteome</keyword>
<reference evidence="4" key="1">
    <citation type="submission" date="2016-09" db="EMBL/GenBank/DDBJ databases">
        <authorList>
            <person name="Chen S."/>
            <person name="Walker E."/>
        </authorList>
    </citation>
    <scope>NUCLEOTIDE SEQUENCE [LARGE SCALE GENOMIC DNA]</scope>
    <source>
        <strain evidence="4">MSU</strain>
    </source>
</reference>
<reference evidence="3 5" key="3">
    <citation type="submission" date="2016-11" db="EMBL/GenBank/DDBJ databases">
        <title>Whole genomes of Flavobacteriaceae.</title>
        <authorList>
            <person name="Stine C."/>
            <person name="Li C."/>
            <person name="Tadesse D."/>
        </authorList>
    </citation>
    <scope>NUCLEOTIDE SEQUENCE [LARGE SCALE GENOMIC DNA]</scope>
    <source>
        <strain evidence="3 5">ATCC BAA-2541</strain>
    </source>
</reference>
<evidence type="ECO:0000313" key="5">
    <source>
        <dbReference type="Proteomes" id="UP000198319"/>
    </source>
</evidence>
<keyword evidence="1" id="KW-0732">Signal</keyword>
<evidence type="ECO:0000313" key="3">
    <source>
        <dbReference type="EMBL" id="OXB16677.1"/>
    </source>
</evidence>
<organism evidence="2 4">
    <name type="scientific">Flavobacterium tructae</name>
    <dbReference type="NCBI Taxonomy" id="1114873"/>
    <lineage>
        <taxon>Bacteria</taxon>
        <taxon>Pseudomonadati</taxon>
        <taxon>Bacteroidota</taxon>
        <taxon>Flavobacteriia</taxon>
        <taxon>Flavobacteriales</taxon>
        <taxon>Flavobacteriaceae</taxon>
        <taxon>Flavobacterium</taxon>
    </lineage>
</organism>
<feature type="signal peptide" evidence="1">
    <location>
        <begin position="1"/>
        <end position="24"/>
    </location>
</feature>
<dbReference type="EMBL" id="MIKE01000023">
    <property type="protein sequence ID" value="OHT44972.1"/>
    <property type="molecule type" value="Genomic_DNA"/>
</dbReference>
<dbReference type="Proteomes" id="UP000198319">
    <property type="component" value="Unassembled WGS sequence"/>
</dbReference>
<dbReference type="AlphaFoldDB" id="A0A1S1J2W2"/>
<proteinExistence type="predicted"/>
<name>A0A1S1J2W2_9FLAO</name>
<dbReference type="RefSeq" id="WP_070907304.1">
    <property type="nucleotide sequence ID" value="NZ_MIKE01000023.1"/>
</dbReference>
<reference evidence="2" key="2">
    <citation type="submission" date="2016-09" db="EMBL/GenBank/DDBJ databases">
        <authorList>
            <person name="Capua I."/>
            <person name="De Benedictis P."/>
            <person name="Joannis T."/>
            <person name="Lombin L.H."/>
            <person name="Cattoli G."/>
        </authorList>
    </citation>
    <scope>NUCLEOTIDE SEQUENCE [LARGE SCALE GENOMIC DNA]</scope>
    <source>
        <strain evidence="2">MSU</strain>
    </source>
</reference>
<evidence type="ECO:0000313" key="4">
    <source>
        <dbReference type="Proteomes" id="UP000180252"/>
    </source>
</evidence>